<protein>
    <recommendedName>
        <fullName evidence="4">N-acetylgalactosaminide beta-1,3-galactosyltransferase</fullName>
        <ecNumber evidence="4">2.4.1.122</ecNumber>
    </recommendedName>
</protein>
<evidence type="ECO:0000256" key="7">
    <source>
        <dbReference type="ARBA" id="ARBA00022692"/>
    </source>
</evidence>
<keyword evidence="8" id="KW-0547">Nucleotide-binding</keyword>
<dbReference type="GO" id="GO:0016020">
    <property type="term" value="C:membrane"/>
    <property type="evidence" value="ECO:0007669"/>
    <property type="project" value="UniProtKB-SubCell"/>
</dbReference>
<evidence type="ECO:0000256" key="2">
    <source>
        <dbReference type="ARBA" id="ARBA00004922"/>
    </source>
</evidence>
<evidence type="ECO:0000256" key="3">
    <source>
        <dbReference type="ARBA" id="ARBA00006462"/>
    </source>
</evidence>
<proteinExistence type="inferred from homology"/>
<evidence type="ECO:0000256" key="11">
    <source>
        <dbReference type="ARBA" id="ARBA00023136"/>
    </source>
</evidence>
<evidence type="ECO:0000256" key="4">
    <source>
        <dbReference type="ARBA" id="ARBA00012557"/>
    </source>
</evidence>
<keyword evidence="11" id="KW-0472">Membrane</keyword>
<name>A0A4P9Y809_9FUNG</name>
<keyword evidence="10" id="KW-1133">Transmembrane helix</keyword>
<evidence type="ECO:0000256" key="9">
    <source>
        <dbReference type="ARBA" id="ARBA00022968"/>
    </source>
</evidence>
<dbReference type="InterPro" id="IPR003378">
    <property type="entry name" value="Fringe-like_glycosylTrfase"/>
</dbReference>
<keyword evidence="9" id="KW-0735">Signal-anchor</keyword>
<dbReference type="OrthoDB" id="661148at2759"/>
<dbReference type="PANTHER" id="PTHR23033">
    <property type="entry name" value="BETA1,3-GALACTOSYLTRANSFERASE"/>
    <property type="match status" value="1"/>
</dbReference>
<dbReference type="AlphaFoldDB" id="A0A4P9Y809"/>
<dbReference type="InterPro" id="IPR026050">
    <property type="entry name" value="C1GALT1/C1GALT1_chp1"/>
</dbReference>
<dbReference type="Proteomes" id="UP000267251">
    <property type="component" value="Unassembled WGS sequence"/>
</dbReference>
<sequence>MTIPLSPNQKELLTADTEDDTVEGFFRSEKRRCQTRPVLFGLPTAKASARVAIFVLTSPLTLTDRGQAVADTWAATAADLGVDVYFTSHTDTFPDLGVLSIPVEDTDYDHIYQKVYAAFSWLGARLDDRGYDWVMKADDDTYVDVVRLLDFLKTQDPQVLHHIGKAEYSHVGPMCWGGPGYIMSRALLSRLVPHLDACSRGEDGVYLGAEDVSITACLATHISDYTGCRRARPWRFPEDTSWEDFPSIDGTDTEWLELGQEIRYVDRSNQLPWSFEETISVHKVLPRNMYRLHAWRQRRSLQG</sequence>
<dbReference type="Pfam" id="PF02434">
    <property type="entry name" value="Fringe"/>
    <property type="match status" value="1"/>
</dbReference>
<evidence type="ECO:0000259" key="12">
    <source>
        <dbReference type="Pfam" id="PF02434"/>
    </source>
</evidence>
<dbReference type="EMBL" id="KZ987836">
    <property type="protein sequence ID" value="RKP14431.1"/>
    <property type="molecule type" value="Genomic_DNA"/>
</dbReference>
<gene>
    <name evidence="13" type="ORF">BJ684DRAFT_19169</name>
</gene>
<evidence type="ECO:0000313" key="13">
    <source>
        <dbReference type="EMBL" id="RKP14431.1"/>
    </source>
</evidence>
<evidence type="ECO:0000256" key="5">
    <source>
        <dbReference type="ARBA" id="ARBA00022676"/>
    </source>
</evidence>
<comment type="similarity">
    <text evidence="3">Belongs to the glycosyltransferase 31 family. Beta3-Gal-T subfamily.</text>
</comment>
<evidence type="ECO:0000256" key="10">
    <source>
        <dbReference type="ARBA" id="ARBA00022989"/>
    </source>
</evidence>
<dbReference type="GO" id="GO:0016263">
    <property type="term" value="F:glycoprotein-N-acetylgalactosamine 3-beta-galactosyltransferase activity"/>
    <property type="evidence" value="ECO:0007669"/>
    <property type="project" value="UniProtKB-EC"/>
</dbReference>
<dbReference type="GO" id="GO:0000166">
    <property type="term" value="F:nucleotide binding"/>
    <property type="evidence" value="ECO:0007669"/>
    <property type="project" value="UniProtKB-KW"/>
</dbReference>
<feature type="domain" description="Fringe-like glycosyltransferase" evidence="12">
    <location>
        <begin position="62"/>
        <end position="219"/>
    </location>
</feature>
<keyword evidence="5" id="KW-0328">Glycosyltransferase</keyword>
<keyword evidence="6" id="KW-0808">Transferase</keyword>
<keyword evidence="7" id="KW-0812">Transmembrane</keyword>
<organism evidence="13 14">
    <name type="scientific">Piptocephalis cylindrospora</name>
    <dbReference type="NCBI Taxonomy" id="1907219"/>
    <lineage>
        <taxon>Eukaryota</taxon>
        <taxon>Fungi</taxon>
        <taxon>Fungi incertae sedis</taxon>
        <taxon>Zoopagomycota</taxon>
        <taxon>Zoopagomycotina</taxon>
        <taxon>Zoopagomycetes</taxon>
        <taxon>Zoopagales</taxon>
        <taxon>Piptocephalidaceae</taxon>
        <taxon>Piptocephalis</taxon>
    </lineage>
</organism>
<comment type="subcellular location">
    <subcellularLocation>
        <location evidence="1">Membrane</location>
        <topology evidence="1">Single-pass type II membrane protein</topology>
    </subcellularLocation>
</comment>
<keyword evidence="14" id="KW-1185">Reference proteome</keyword>
<evidence type="ECO:0000256" key="6">
    <source>
        <dbReference type="ARBA" id="ARBA00022679"/>
    </source>
</evidence>
<accession>A0A4P9Y809</accession>
<reference evidence="14" key="1">
    <citation type="journal article" date="2018" name="Nat. Microbiol.">
        <title>Leveraging single-cell genomics to expand the fungal tree of life.</title>
        <authorList>
            <person name="Ahrendt S.R."/>
            <person name="Quandt C.A."/>
            <person name="Ciobanu D."/>
            <person name="Clum A."/>
            <person name="Salamov A."/>
            <person name="Andreopoulos B."/>
            <person name="Cheng J.F."/>
            <person name="Woyke T."/>
            <person name="Pelin A."/>
            <person name="Henrissat B."/>
            <person name="Reynolds N.K."/>
            <person name="Benny G.L."/>
            <person name="Smith M.E."/>
            <person name="James T.Y."/>
            <person name="Grigoriev I.V."/>
        </authorList>
    </citation>
    <scope>NUCLEOTIDE SEQUENCE [LARGE SCALE GENOMIC DNA]</scope>
</reference>
<evidence type="ECO:0000256" key="1">
    <source>
        <dbReference type="ARBA" id="ARBA00004606"/>
    </source>
</evidence>
<dbReference type="Gene3D" id="3.90.550.50">
    <property type="match status" value="1"/>
</dbReference>
<dbReference type="EC" id="2.4.1.122" evidence="4"/>
<evidence type="ECO:0000256" key="8">
    <source>
        <dbReference type="ARBA" id="ARBA00022741"/>
    </source>
</evidence>
<comment type="pathway">
    <text evidence="2">Protein modification; protein glycosylation.</text>
</comment>
<evidence type="ECO:0000313" key="14">
    <source>
        <dbReference type="Proteomes" id="UP000267251"/>
    </source>
</evidence>